<accession>F2S2C0</accession>
<proteinExistence type="predicted"/>
<dbReference type="AlphaFoldDB" id="F2S2C0"/>
<dbReference type="HOGENOM" id="CLU_043858_1_1_1"/>
<dbReference type="Pfam" id="PF13391">
    <property type="entry name" value="HNH_2"/>
    <property type="match status" value="1"/>
</dbReference>
<evidence type="ECO:0000259" key="1">
    <source>
        <dbReference type="Pfam" id="PF13391"/>
    </source>
</evidence>
<dbReference type="InterPro" id="IPR003615">
    <property type="entry name" value="HNH_nuc"/>
</dbReference>
<name>F2S2C0_TRIT1</name>
<feature type="domain" description="HNH nuclease" evidence="1">
    <location>
        <begin position="189"/>
        <end position="279"/>
    </location>
</feature>
<gene>
    <name evidence="2" type="ORF">TESG_05120</name>
</gene>
<evidence type="ECO:0000313" key="2">
    <source>
        <dbReference type="EMBL" id="EGD97719.1"/>
    </source>
</evidence>
<keyword evidence="3" id="KW-1185">Reference proteome</keyword>
<dbReference type="EMBL" id="GG698504">
    <property type="protein sequence ID" value="EGD97719.1"/>
    <property type="molecule type" value="Genomic_DNA"/>
</dbReference>
<dbReference type="Proteomes" id="UP000009172">
    <property type="component" value="Unassembled WGS sequence"/>
</dbReference>
<organism evidence="2 3">
    <name type="scientific">Trichophyton tonsurans (strain CBS 112818)</name>
    <name type="common">Scalp ringworm fungus</name>
    <dbReference type="NCBI Taxonomy" id="647933"/>
    <lineage>
        <taxon>Eukaryota</taxon>
        <taxon>Fungi</taxon>
        <taxon>Dikarya</taxon>
        <taxon>Ascomycota</taxon>
        <taxon>Pezizomycotina</taxon>
        <taxon>Eurotiomycetes</taxon>
        <taxon>Eurotiomycetidae</taxon>
        <taxon>Onygenales</taxon>
        <taxon>Arthrodermataceae</taxon>
        <taxon>Trichophyton</taxon>
    </lineage>
</organism>
<sequence>MAHNRHQASLEGLLDFSGPEPLAASQRAQAARTFHMIVDYFRQEEVAAGSPPKYSRFLLVRYTYSFSLPELSQDTFLRAFFESMNFNIAVGYDPDFTKDADSLRQGVVAFADFLFDNFFLPLRASSKYTPQPSPAHLSVIQRVQGPHENIPTLERLSSLRRACLVRDRSRCVISSTFDATEAVARLREDGDNAKDDNGNHLMGELFESLEVAHILPHSLTQANDRGELSDSKKAALKILNMFDINVSHLIDGVNIDRAYNAITLTHTIHRYFGDFLVFFTSVSGQEHTYKIESFLPKGVVPALPVTRALYLTEDRSIDPPSPRLLAIHRAISHILHLSGAGAAIDKILKDMDDIGTSAAGTTALGQIVALKLGGWCDDHATLPPRNEDIKADKSFSFRENKEFEVKVFRDLNVPVAFGSGLLDNLDNPLGRGRMTLGGCCHVDVKSLDNDPFEKAEILFHPWVKLKELENALNSGQYKDKPPTAEFSTLSIHVCSERYQDHHHRPSKGSIDN</sequence>
<evidence type="ECO:0000313" key="3">
    <source>
        <dbReference type="Proteomes" id="UP000009172"/>
    </source>
</evidence>
<protein>
    <recommendedName>
        <fullName evidence="1">HNH nuclease domain-containing protein</fullName>
    </recommendedName>
</protein>
<reference evidence="3" key="1">
    <citation type="journal article" date="2012" name="MBio">
        <title>Comparative genome analysis of Trichophyton rubrum and related dermatophytes reveals candidate genes involved in infection.</title>
        <authorList>
            <person name="Martinez D.A."/>
            <person name="Oliver B.G."/>
            <person name="Graeser Y."/>
            <person name="Goldberg J.M."/>
            <person name="Li W."/>
            <person name="Martinez-Rossi N.M."/>
            <person name="Monod M."/>
            <person name="Shelest E."/>
            <person name="Barton R.C."/>
            <person name="Birch E."/>
            <person name="Brakhage A.A."/>
            <person name="Chen Z."/>
            <person name="Gurr S.J."/>
            <person name="Heiman D."/>
            <person name="Heitman J."/>
            <person name="Kosti I."/>
            <person name="Rossi A."/>
            <person name="Saif S."/>
            <person name="Samalova M."/>
            <person name="Saunders C.W."/>
            <person name="Shea T."/>
            <person name="Summerbell R.C."/>
            <person name="Xu J."/>
            <person name="Young S."/>
            <person name="Zeng Q."/>
            <person name="Birren B.W."/>
            <person name="Cuomo C.A."/>
            <person name="White T.C."/>
        </authorList>
    </citation>
    <scope>NUCLEOTIDE SEQUENCE [LARGE SCALE GENOMIC DNA]</scope>
    <source>
        <strain evidence="3">CBS 112818</strain>
    </source>
</reference>